<sequence length="285" mass="31419">MFKRVAKATGRKGDVDELKLATGDDTAIGVDKLIDESSSSEGEDDDSEDDESEEEDDEKDGSGDSEGESSDADAKSKAGSKRKRTEADEADAAKVEGAAVQVSIREAIQDPIYVPTEGEKKHGVLASRCIVCEAAVLKTPHLVAEHLEGKGHKRRFERFQSFVQDQLSEGQRKNLDARDAVDQMDAWKTEQDALDKQKLADAAPSKRKLARKKKAAEYRKKKKELALQRKVKKKDDKRGKRDAKSTSQQEKTDNTDVSPEQKAETASPAKKAKTAYADKRAKKKA</sequence>
<organism evidence="2 3">
    <name type="scientific">Pseudozyma antarctica (strain T-34)</name>
    <name type="common">Yeast</name>
    <name type="synonym">Candida antarctica</name>
    <dbReference type="NCBI Taxonomy" id="1151754"/>
    <lineage>
        <taxon>Eukaryota</taxon>
        <taxon>Fungi</taxon>
        <taxon>Dikarya</taxon>
        <taxon>Basidiomycota</taxon>
        <taxon>Ustilaginomycotina</taxon>
        <taxon>Ustilaginomycetes</taxon>
        <taxon>Ustilaginales</taxon>
        <taxon>Ustilaginaceae</taxon>
        <taxon>Moesziomyces</taxon>
    </lineage>
</organism>
<dbReference type="EMBL" id="DF196785">
    <property type="protein sequence ID" value="GAC76028.1"/>
    <property type="molecule type" value="Genomic_DNA"/>
</dbReference>
<reference evidence="3" key="1">
    <citation type="journal article" date="2013" name="Genome Announc.">
        <title>Genome sequence of the basidiomycetous yeast Pseudozyma antarctica T-34, a producer of the glycolipid biosurfactants mannosylerythritol lipids.</title>
        <authorList>
            <person name="Morita T."/>
            <person name="Koike H."/>
            <person name="Koyama Y."/>
            <person name="Hagiwara H."/>
            <person name="Ito E."/>
            <person name="Fukuoka T."/>
            <person name="Imura T."/>
            <person name="Machida M."/>
            <person name="Kitamoto D."/>
        </authorList>
    </citation>
    <scope>NUCLEOTIDE SEQUENCE [LARGE SCALE GENOMIC DNA]</scope>
    <source>
        <strain evidence="3">T-34</strain>
    </source>
</reference>
<feature type="compositionally biased region" description="Basic residues" evidence="1">
    <location>
        <begin position="1"/>
        <end position="10"/>
    </location>
</feature>
<feature type="compositionally biased region" description="Basic and acidic residues" evidence="1">
    <location>
        <begin position="233"/>
        <end position="263"/>
    </location>
</feature>
<dbReference type="AlphaFoldDB" id="M9MFA8"/>
<protein>
    <submittedName>
        <fullName evidence="2">Uncharacterized protein</fullName>
    </submittedName>
</protein>
<evidence type="ECO:0000313" key="3">
    <source>
        <dbReference type="Proteomes" id="UP000011976"/>
    </source>
</evidence>
<feature type="compositionally biased region" description="Acidic residues" evidence="1">
    <location>
        <begin position="41"/>
        <end position="71"/>
    </location>
</feature>
<feature type="compositionally biased region" description="Basic and acidic residues" evidence="1">
    <location>
        <begin position="85"/>
        <end position="94"/>
    </location>
</feature>
<dbReference type="STRING" id="1151754.M9MFA8"/>
<evidence type="ECO:0000256" key="1">
    <source>
        <dbReference type="SAM" id="MobiDB-lite"/>
    </source>
</evidence>
<feature type="region of interest" description="Disordered" evidence="1">
    <location>
        <begin position="192"/>
        <end position="285"/>
    </location>
</feature>
<dbReference type="Proteomes" id="UP000011976">
    <property type="component" value="Unassembled WGS sequence"/>
</dbReference>
<proteinExistence type="predicted"/>
<gene>
    <name evidence="2" type="ORF">PANT_19c00069</name>
</gene>
<evidence type="ECO:0000313" key="2">
    <source>
        <dbReference type="EMBL" id="GAC76028.1"/>
    </source>
</evidence>
<dbReference type="OrthoDB" id="2555199at2759"/>
<feature type="region of interest" description="Disordered" evidence="1">
    <location>
        <begin position="1"/>
        <end position="101"/>
    </location>
</feature>
<name>M9MFA8_PSEA3</name>
<feature type="compositionally biased region" description="Basic residues" evidence="1">
    <location>
        <begin position="205"/>
        <end position="223"/>
    </location>
</feature>
<accession>M9MFA8</accession>